<keyword evidence="1" id="KW-0812">Transmembrane</keyword>
<accession>A0A084E201</accession>
<evidence type="ECO:0000313" key="4">
    <source>
        <dbReference type="Proteomes" id="UP000028534"/>
    </source>
</evidence>
<dbReference type="EMBL" id="CP053022">
    <property type="protein sequence ID" value="QJR05876.1"/>
    <property type="molecule type" value="Genomic_DNA"/>
</dbReference>
<evidence type="ECO:0000313" key="5">
    <source>
        <dbReference type="Proteomes" id="UP000502611"/>
    </source>
</evidence>
<geneLocation type="plasmid" evidence="3">
    <name>p-A-Sy</name>
</geneLocation>
<reference evidence="3 5" key="2">
    <citation type="submission" date="2020-04" db="EMBL/GenBank/DDBJ databases">
        <title>The Whole Genome Analysis of High salt-tolerant Sphingobium yanoikuyae YC-XJ2 with Aryl organophosphorus flame retardants (aryl-OPFRs)-degrading capacity and characteristics of Related phosphotriesterase.</title>
        <authorList>
            <person name="Li X."/>
        </authorList>
    </citation>
    <scope>NUCLEOTIDE SEQUENCE [LARGE SCALE GENOMIC DNA]</scope>
    <source>
        <strain evidence="3 5">YC-XJ2</strain>
        <plasmid evidence="3">p-A-Sy</plasmid>
        <plasmid evidence="5">p-a-sy</plasmid>
    </source>
</reference>
<dbReference type="AlphaFoldDB" id="A0A084E201"/>
<feature type="transmembrane region" description="Helical" evidence="1">
    <location>
        <begin position="45"/>
        <end position="63"/>
    </location>
</feature>
<organism evidence="2 4">
    <name type="scientific">Sphingobium yanoikuyae</name>
    <name type="common">Sphingomonas yanoikuyae</name>
    <dbReference type="NCBI Taxonomy" id="13690"/>
    <lineage>
        <taxon>Bacteria</taxon>
        <taxon>Pseudomonadati</taxon>
        <taxon>Pseudomonadota</taxon>
        <taxon>Alphaproteobacteria</taxon>
        <taxon>Sphingomonadales</taxon>
        <taxon>Sphingomonadaceae</taxon>
        <taxon>Sphingobium</taxon>
    </lineage>
</organism>
<evidence type="ECO:0000313" key="3">
    <source>
        <dbReference type="EMBL" id="QJR05876.1"/>
    </source>
</evidence>
<gene>
    <name evidence="2" type="ORF">CP98_05292</name>
    <name evidence="3" type="ORF">HH800_26990</name>
</gene>
<keyword evidence="1" id="KW-1133">Transmembrane helix</keyword>
<sequence>MHLPPVMHFVETLPAPLPQIGMFSDAEELQLSDDHMPTWSATGQYVAMGGAMLLTAMLLARGLR</sequence>
<dbReference type="EMBL" id="JGVR01000084">
    <property type="protein sequence ID" value="KEZ11993.1"/>
    <property type="molecule type" value="Genomic_DNA"/>
</dbReference>
<geneLocation type="plasmid" evidence="5">
    <name>p-a-sy</name>
</geneLocation>
<keyword evidence="3" id="KW-0614">Plasmid</keyword>
<dbReference type="PATRIC" id="fig|13690.10.peg.5490"/>
<name>A0A084E201_SPHYA</name>
<dbReference type="Proteomes" id="UP000028534">
    <property type="component" value="Unassembled WGS sequence"/>
</dbReference>
<proteinExistence type="predicted"/>
<evidence type="ECO:0000256" key="1">
    <source>
        <dbReference type="SAM" id="Phobius"/>
    </source>
</evidence>
<keyword evidence="1" id="KW-0472">Membrane</keyword>
<reference evidence="2 4" key="1">
    <citation type="submission" date="2014-03" db="EMBL/GenBank/DDBJ databases">
        <title>Genome sequence of Sphingobium yanoikuyae B1.</title>
        <authorList>
            <person name="Gan H.M."/>
            <person name="Gan H.Y."/>
            <person name="Savka M.A."/>
        </authorList>
    </citation>
    <scope>NUCLEOTIDE SEQUENCE [LARGE SCALE GENOMIC DNA]</scope>
    <source>
        <strain evidence="2 4">B1</strain>
    </source>
</reference>
<protein>
    <submittedName>
        <fullName evidence="2">Uncharacterized protein</fullName>
    </submittedName>
</protein>
<evidence type="ECO:0000313" key="2">
    <source>
        <dbReference type="EMBL" id="KEZ11993.1"/>
    </source>
</evidence>
<dbReference type="Proteomes" id="UP000502611">
    <property type="component" value="Plasmid p-A-Sy"/>
</dbReference>